<dbReference type="SUPFAM" id="SSF53335">
    <property type="entry name" value="S-adenosyl-L-methionine-dependent methyltransferases"/>
    <property type="match status" value="1"/>
</dbReference>
<protein>
    <recommendedName>
        <fullName evidence="3">Methyltransferase type 11 domain-containing protein</fullName>
    </recommendedName>
</protein>
<reference evidence="1 2" key="1">
    <citation type="journal article" date="2016" name="Nat. Commun.">
        <title>Thousands of microbial genomes shed light on interconnected biogeochemical processes in an aquifer system.</title>
        <authorList>
            <person name="Anantharaman K."/>
            <person name="Brown C.T."/>
            <person name="Hug L.A."/>
            <person name="Sharon I."/>
            <person name="Castelle C.J."/>
            <person name="Probst A.J."/>
            <person name="Thomas B.C."/>
            <person name="Singh A."/>
            <person name="Wilkins M.J."/>
            <person name="Karaoz U."/>
            <person name="Brodie E.L."/>
            <person name="Williams K.H."/>
            <person name="Hubbard S.S."/>
            <person name="Banfield J.F."/>
        </authorList>
    </citation>
    <scope>NUCLEOTIDE SEQUENCE [LARGE SCALE GENOMIC DNA]</scope>
</reference>
<dbReference type="Proteomes" id="UP000176992">
    <property type="component" value="Unassembled WGS sequence"/>
</dbReference>
<evidence type="ECO:0008006" key="3">
    <source>
        <dbReference type="Google" id="ProtNLM"/>
    </source>
</evidence>
<proteinExistence type="predicted"/>
<comment type="caution">
    <text evidence="1">The sequence shown here is derived from an EMBL/GenBank/DDBJ whole genome shotgun (WGS) entry which is preliminary data.</text>
</comment>
<dbReference type="AlphaFoldDB" id="A0A1F5YF53"/>
<dbReference type="InterPro" id="IPR029063">
    <property type="entry name" value="SAM-dependent_MTases_sf"/>
</dbReference>
<name>A0A1F5YF53_9BACT</name>
<dbReference type="CDD" id="cd02440">
    <property type="entry name" value="AdoMet_MTases"/>
    <property type="match status" value="1"/>
</dbReference>
<accession>A0A1F5YF53</accession>
<gene>
    <name evidence="1" type="ORF">A2Z86_04690</name>
</gene>
<dbReference type="PANTHER" id="PTHR43861">
    <property type="entry name" value="TRANS-ACONITATE 2-METHYLTRANSFERASE-RELATED"/>
    <property type="match status" value="1"/>
</dbReference>
<organism evidence="1 2">
    <name type="scientific">Candidatus Glassbacteria bacterium GWA2_58_10</name>
    <dbReference type="NCBI Taxonomy" id="1817865"/>
    <lineage>
        <taxon>Bacteria</taxon>
        <taxon>Candidatus Glassiibacteriota</taxon>
    </lineage>
</organism>
<dbReference type="Gene3D" id="3.40.50.150">
    <property type="entry name" value="Vaccinia Virus protein VP39"/>
    <property type="match status" value="1"/>
</dbReference>
<sequence>MSPRISEPKTTALPQILDKLVGEVDKVLLFSSGPDLLVRKAIDSLQAWKPNLSITIYCHSGREIAGFENLIYPYPGYFRFELADLHQLREYCFDLALIPYATDRRLHPDYNELDRIASAVGAWAVLAYYFDGTVLLLDSKLLERKEKLVVNPYLKQKNRAIGEICAFTGESPLLVEDKCNLAYLRASRLWEERRPESAEAIDRFYRENDFYIYGLMKECDWRGARFDTAELVCKELEPGSSVLDYGGGCGTTALFLARRGFRLAHLDLPGRLLDFAEFRFQRRRLNIKVLKAEKKYPLREAYDSIVCTHVLEHLPDPEGKLRHLAEHLNPGGKLILSIPFEPNPVAGVHPNLHLNRLAPERYARLMEELGFGTPLHKGELDIFQHPAA</sequence>
<dbReference type="Pfam" id="PF13489">
    <property type="entry name" value="Methyltransf_23"/>
    <property type="match status" value="1"/>
</dbReference>
<evidence type="ECO:0000313" key="1">
    <source>
        <dbReference type="EMBL" id="OGF98773.1"/>
    </source>
</evidence>
<evidence type="ECO:0000313" key="2">
    <source>
        <dbReference type="Proteomes" id="UP000176992"/>
    </source>
</evidence>
<dbReference type="EMBL" id="MFIV01000064">
    <property type="protein sequence ID" value="OGF98773.1"/>
    <property type="molecule type" value="Genomic_DNA"/>
</dbReference>